<accession>F2ALC8</accession>
<evidence type="ECO:0000313" key="3">
    <source>
        <dbReference type="Proteomes" id="UP000006222"/>
    </source>
</evidence>
<dbReference type="AlphaFoldDB" id="F2ALC8"/>
<gene>
    <name evidence="2" type="ORF">RBWH47_00573</name>
</gene>
<evidence type="ECO:0000256" key="1">
    <source>
        <dbReference type="SAM" id="MobiDB-lite"/>
    </source>
</evidence>
<dbReference type="Proteomes" id="UP000006222">
    <property type="component" value="Unassembled WGS sequence"/>
</dbReference>
<proteinExistence type="predicted"/>
<dbReference type="EMBL" id="AFAR01000021">
    <property type="protein sequence ID" value="EGF29526.1"/>
    <property type="molecule type" value="Genomic_DNA"/>
</dbReference>
<protein>
    <submittedName>
        <fullName evidence="2">Uncharacterized protein</fullName>
    </submittedName>
</protein>
<evidence type="ECO:0000313" key="2">
    <source>
        <dbReference type="EMBL" id="EGF29526.1"/>
    </source>
</evidence>
<feature type="region of interest" description="Disordered" evidence="1">
    <location>
        <begin position="1"/>
        <end position="40"/>
    </location>
</feature>
<dbReference type="PATRIC" id="fig|991778.3.peg.485"/>
<sequence>MVSSQHDATKFRGNTCENPRTAPLANPTAPDQDESMGATK</sequence>
<reference evidence="2 3" key="1">
    <citation type="journal article" date="2013" name="Mar. Genomics">
        <title>Expression of sulfatases in Rhodopirellula baltica and the diversity of sulfatases in the genus Rhodopirellula.</title>
        <authorList>
            <person name="Wegner C.E."/>
            <person name="Richter-Heitmann T."/>
            <person name="Klindworth A."/>
            <person name="Klockow C."/>
            <person name="Richter M."/>
            <person name="Achstetter T."/>
            <person name="Glockner F.O."/>
            <person name="Harder J."/>
        </authorList>
    </citation>
    <scope>NUCLEOTIDE SEQUENCE [LARGE SCALE GENOMIC DNA]</scope>
    <source>
        <strain evidence="2 3">WH47</strain>
    </source>
</reference>
<name>F2ALC8_RHOBT</name>
<comment type="caution">
    <text evidence="2">The sequence shown here is derived from an EMBL/GenBank/DDBJ whole genome shotgun (WGS) entry which is preliminary data.</text>
</comment>
<organism evidence="2 3">
    <name type="scientific">Rhodopirellula baltica WH47</name>
    <dbReference type="NCBI Taxonomy" id="991778"/>
    <lineage>
        <taxon>Bacteria</taxon>
        <taxon>Pseudomonadati</taxon>
        <taxon>Planctomycetota</taxon>
        <taxon>Planctomycetia</taxon>
        <taxon>Pirellulales</taxon>
        <taxon>Pirellulaceae</taxon>
        <taxon>Rhodopirellula</taxon>
    </lineage>
</organism>